<dbReference type="Pfam" id="PF04783">
    <property type="entry name" value="DUF630"/>
    <property type="match status" value="1"/>
</dbReference>
<dbReference type="PANTHER" id="PTHR21450:SF9">
    <property type="entry name" value="BZIP DOMAIN CLASS TRANSCRIPTION FACTOR (DUF630 AND DUF632)-RELATED"/>
    <property type="match status" value="1"/>
</dbReference>
<proteinExistence type="predicted"/>
<feature type="compositionally biased region" description="Low complexity" evidence="1">
    <location>
        <begin position="158"/>
        <end position="171"/>
    </location>
</feature>
<keyword evidence="5" id="KW-1185">Reference proteome</keyword>
<sequence length="806" mass="90243">MGCTASKLDNEDTVRRCKERRRLMKEAVYARHHLAAAHADYCRSLRLTGSALESFSAFEPLSVSDQTPAVFLHPPQPPPISVNAIPTRVPSPSPSANPPPPPPPPFSPSPIPSPTIASSKLPHILSASSISSSIPTHRNHHLQQRRRKSAPRLPHILSESSPSDSPQSQKSNFTAGFPTAYQANSTYSSTPSQASSIWNWENFYPPSPPDSEFFNQRTRSKQFHHEKQSNHDGMPHDDFDEGVETETERSEYDFFNPTAQKHNHLKEEFTETEREEVQCSDWGDHYSTTSSSDEDDDDDRDSRSEMGVRSNFGSSVRAESVATAAAPAPPPPRYAASTSKSERSEDSSASYRSREISDMKMVVRHKDLKEIVEAIKENFEKAAAAGDQVSEMLETGRAQLDRSFRQLKKTVYHSSSVLSNLSSTWTSKPPLVVKYRLDAGSLDEPGGSKSLCSTLERLLAWEKKLYQEVKAREGVKIEHEKKLSSLQSQEYKGEDETKLDKTKASIKRLQSLIIVTSQAVSTTSTAIIGLRDSDLVPQLVDLCHGFMYMWRSMHQYHEVQNNIVQQVRGLVNRSAKGDSTSELQRQATRDLESAVSAWHSSFCRLIKFQRDFIRSLHGWFKLTLLAVDNDNVNGNRESSDVYAFCDEWKLALDRVPDTVASEAIKSFINVVHVISDKQSEELKIKKRTETASKELEKKASSLRSIEKKFYQSYSMVGIGLPNAGPENGQVFDARDPLAEKKSELAACQRRVEDEMMRHSKAAEVTRAMTLNNLQTGLPGVFQAMTSFSSLFVESLDSVCTRSYAIK</sequence>
<dbReference type="Pfam" id="PF04782">
    <property type="entry name" value="DUF632"/>
    <property type="match status" value="1"/>
</dbReference>
<gene>
    <name evidence="4" type="ORF">FNV43_RR17665</name>
</gene>
<dbReference type="InterPro" id="IPR006867">
    <property type="entry name" value="DUF632"/>
</dbReference>
<dbReference type="PANTHER" id="PTHR21450">
    <property type="entry name" value="PROTEIN ALTERED PHOSPHATE STARVATION RESPONSE 1"/>
    <property type="match status" value="1"/>
</dbReference>
<reference evidence="4" key="1">
    <citation type="submission" date="2020-03" db="EMBL/GenBank/DDBJ databases">
        <title>A high-quality chromosome-level genome assembly of a woody plant with both climbing and erect habits, Rhamnella rubrinervis.</title>
        <authorList>
            <person name="Lu Z."/>
            <person name="Yang Y."/>
            <person name="Zhu X."/>
            <person name="Sun Y."/>
        </authorList>
    </citation>
    <scope>NUCLEOTIDE SEQUENCE</scope>
    <source>
        <strain evidence="4">BYM</strain>
        <tissue evidence="4">Leaf</tissue>
    </source>
</reference>
<feature type="region of interest" description="Disordered" evidence="1">
    <location>
        <begin position="72"/>
        <end position="118"/>
    </location>
</feature>
<dbReference type="Proteomes" id="UP000796880">
    <property type="component" value="Unassembled WGS sequence"/>
</dbReference>
<feature type="region of interest" description="Disordered" evidence="1">
    <location>
        <begin position="130"/>
        <end position="175"/>
    </location>
</feature>
<comment type="caution">
    <text evidence="4">The sequence shown here is derived from an EMBL/GenBank/DDBJ whole genome shotgun (WGS) entry which is preliminary data.</text>
</comment>
<feature type="compositionally biased region" description="Basic and acidic residues" evidence="1">
    <location>
        <begin position="340"/>
        <end position="353"/>
    </location>
</feature>
<evidence type="ECO:0000256" key="1">
    <source>
        <dbReference type="SAM" id="MobiDB-lite"/>
    </source>
</evidence>
<evidence type="ECO:0000259" key="3">
    <source>
        <dbReference type="Pfam" id="PF04783"/>
    </source>
</evidence>
<name>A0A8K0E256_9ROSA</name>
<dbReference type="AlphaFoldDB" id="A0A8K0E256"/>
<dbReference type="InterPro" id="IPR006868">
    <property type="entry name" value="DUF630"/>
</dbReference>
<evidence type="ECO:0000259" key="2">
    <source>
        <dbReference type="Pfam" id="PF04782"/>
    </source>
</evidence>
<feature type="compositionally biased region" description="Basic and acidic residues" evidence="1">
    <location>
        <begin position="223"/>
        <end position="237"/>
    </location>
</feature>
<feature type="compositionally biased region" description="Low complexity" evidence="1">
    <location>
        <begin position="314"/>
        <end position="326"/>
    </location>
</feature>
<feature type="compositionally biased region" description="Pro residues" evidence="1">
    <location>
        <begin position="89"/>
        <end position="113"/>
    </location>
</feature>
<dbReference type="EMBL" id="VOIH02000008">
    <property type="protein sequence ID" value="KAF3439388.1"/>
    <property type="molecule type" value="Genomic_DNA"/>
</dbReference>
<feature type="domain" description="DUF632" evidence="2">
    <location>
        <begin position="368"/>
        <end position="672"/>
    </location>
</feature>
<protein>
    <submittedName>
        <fullName evidence="4">Uncharacterized protein</fullName>
    </submittedName>
</protein>
<feature type="domain" description="DUF630" evidence="3">
    <location>
        <begin position="1"/>
        <end position="57"/>
    </location>
</feature>
<feature type="compositionally biased region" description="Basic and acidic residues" evidence="1">
    <location>
        <begin position="265"/>
        <end position="277"/>
    </location>
</feature>
<feature type="compositionally biased region" description="Basic residues" evidence="1">
    <location>
        <begin position="137"/>
        <end position="150"/>
    </location>
</feature>
<dbReference type="OrthoDB" id="1919226at2759"/>
<evidence type="ECO:0000313" key="4">
    <source>
        <dbReference type="EMBL" id="KAF3439388.1"/>
    </source>
</evidence>
<feature type="region of interest" description="Disordered" evidence="1">
    <location>
        <begin position="219"/>
        <end position="353"/>
    </location>
</feature>
<organism evidence="4 5">
    <name type="scientific">Rhamnella rubrinervis</name>
    <dbReference type="NCBI Taxonomy" id="2594499"/>
    <lineage>
        <taxon>Eukaryota</taxon>
        <taxon>Viridiplantae</taxon>
        <taxon>Streptophyta</taxon>
        <taxon>Embryophyta</taxon>
        <taxon>Tracheophyta</taxon>
        <taxon>Spermatophyta</taxon>
        <taxon>Magnoliopsida</taxon>
        <taxon>eudicotyledons</taxon>
        <taxon>Gunneridae</taxon>
        <taxon>Pentapetalae</taxon>
        <taxon>rosids</taxon>
        <taxon>fabids</taxon>
        <taxon>Rosales</taxon>
        <taxon>Rhamnaceae</taxon>
        <taxon>rhamnoid group</taxon>
        <taxon>Rhamneae</taxon>
        <taxon>Rhamnella</taxon>
    </lineage>
</organism>
<accession>A0A8K0E256</accession>
<evidence type="ECO:0000313" key="5">
    <source>
        <dbReference type="Proteomes" id="UP000796880"/>
    </source>
</evidence>